<feature type="transmembrane region" description="Helical" evidence="5">
    <location>
        <begin position="171"/>
        <end position="194"/>
    </location>
</feature>
<feature type="transmembrane region" description="Helical" evidence="5">
    <location>
        <begin position="284"/>
        <end position="309"/>
    </location>
</feature>
<dbReference type="Gene3D" id="1.20.1250.20">
    <property type="entry name" value="MFS general substrate transporter like domains"/>
    <property type="match status" value="2"/>
</dbReference>
<reference evidence="7 8" key="1">
    <citation type="submission" date="2018-08" db="EMBL/GenBank/DDBJ databases">
        <title>Genomic Encyclopedia of Archaeal and Bacterial Type Strains, Phase II (KMG-II): from individual species to whole genera.</title>
        <authorList>
            <person name="Goeker M."/>
        </authorList>
    </citation>
    <scope>NUCLEOTIDE SEQUENCE [LARGE SCALE GENOMIC DNA]</scope>
    <source>
        <strain evidence="7 8">DSM 45791</strain>
    </source>
</reference>
<dbReference type="InterPro" id="IPR011701">
    <property type="entry name" value="MFS"/>
</dbReference>
<feature type="transmembrane region" description="Helical" evidence="5">
    <location>
        <begin position="145"/>
        <end position="165"/>
    </location>
</feature>
<organism evidence="7 8">
    <name type="scientific">Kutzneria buriramensis</name>
    <dbReference type="NCBI Taxonomy" id="1045776"/>
    <lineage>
        <taxon>Bacteria</taxon>
        <taxon>Bacillati</taxon>
        <taxon>Actinomycetota</taxon>
        <taxon>Actinomycetes</taxon>
        <taxon>Pseudonocardiales</taxon>
        <taxon>Pseudonocardiaceae</taxon>
        <taxon>Kutzneria</taxon>
    </lineage>
</organism>
<protein>
    <submittedName>
        <fullName evidence="7">EmrB/QacA subfamily drug resistance transporter</fullName>
    </submittedName>
</protein>
<evidence type="ECO:0000259" key="6">
    <source>
        <dbReference type="PROSITE" id="PS50850"/>
    </source>
</evidence>
<gene>
    <name evidence="7" type="ORF">BCF44_105174</name>
</gene>
<dbReference type="Proteomes" id="UP000256269">
    <property type="component" value="Unassembled WGS sequence"/>
</dbReference>
<dbReference type="OrthoDB" id="9781469at2"/>
<feature type="transmembrane region" description="Helical" evidence="5">
    <location>
        <begin position="215"/>
        <end position="235"/>
    </location>
</feature>
<keyword evidence="4 5" id="KW-0472">Membrane</keyword>
<feature type="transmembrane region" description="Helical" evidence="5">
    <location>
        <begin position="315"/>
        <end position="337"/>
    </location>
</feature>
<evidence type="ECO:0000256" key="3">
    <source>
        <dbReference type="ARBA" id="ARBA00022989"/>
    </source>
</evidence>
<name>A0A3E0HQ04_9PSEU</name>
<feature type="transmembrane region" description="Helical" evidence="5">
    <location>
        <begin position="247"/>
        <end position="264"/>
    </location>
</feature>
<dbReference type="AlphaFoldDB" id="A0A3E0HQ04"/>
<dbReference type="InterPro" id="IPR020846">
    <property type="entry name" value="MFS_dom"/>
</dbReference>
<evidence type="ECO:0000256" key="5">
    <source>
        <dbReference type="SAM" id="Phobius"/>
    </source>
</evidence>
<evidence type="ECO:0000313" key="7">
    <source>
        <dbReference type="EMBL" id="REH48316.1"/>
    </source>
</evidence>
<sequence length="515" mass="52555">MTVAADPVVRPRIWAAVLGVAVLAQTVSAMDSSVLNLAVKTLADPVAGLGAGTGELAWAISAYTVVYAAAMFAGGALADRFGPRWALCAGLVVFMVTSTLAAFSLTPLELVLCRGGMGVGAALITPATLSLALRASTPAQRPKAVAIWASAAAVGLAIGPIVGGLLLSRLWWGSVFLLNVPVTAICLVGIALWVPRLHVDQLLGDQLLGDQRRPLDWPGLALSFLGLLGLVYGVIQIGGDVGWTSPSVLLPLITGIALLVAFAVQQSRSRAPSFDVRLFLRRRFAGGSLVLTVAFFGITGQLFYASFYLQDVLGLSPLGAGLAIAPTAAGILAGNLWAPALVRRWSVRAVASAGMIVTVGTLACYLVFDGSTPVVLFGLMMLVQGFAMGTVVVPATSAAMADLPAERSGAGSAVTSGLRQFGGTLGIAVGSTILSAWYRSGLRPALSGLPDDLARQALGSTQAALSVARAAGRPDLVEAATSAYLHAMRVTAGTSAALCLSGLVLIAVCLGGKSD</sequence>
<dbReference type="CDD" id="cd17321">
    <property type="entry name" value="MFS_MMR_MDR_like"/>
    <property type="match status" value="1"/>
</dbReference>
<feature type="transmembrane region" description="Helical" evidence="5">
    <location>
        <begin position="115"/>
        <end position="133"/>
    </location>
</feature>
<evidence type="ECO:0000313" key="8">
    <source>
        <dbReference type="Proteomes" id="UP000256269"/>
    </source>
</evidence>
<dbReference type="PANTHER" id="PTHR42718">
    <property type="entry name" value="MAJOR FACILITATOR SUPERFAMILY MULTIDRUG TRANSPORTER MFSC"/>
    <property type="match status" value="1"/>
</dbReference>
<comment type="caution">
    <text evidence="7">The sequence shown here is derived from an EMBL/GenBank/DDBJ whole genome shotgun (WGS) entry which is preliminary data.</text>
</comment>
<feature type="transmembrane region" description="Helical" evidence="5">
    <location>
        <begin position="374"/>
        <end position="400"/>
    </location>
</feature>
<feature type="domain" description="Major facilitator superfamily (MFS) profile" evidence="6">
    <location>
        <begin position="17"/>
        <end position="514"/>
    </location>
</feature>
<dbReference type="GO" id="GO:0005886">
    <property type="term" value="C:plasma membrane"/>
    <property type="evidence" value="ECO:0007669"/>
    <property type="project" value="UniProtKB-SubCell"/>
</dbReference>
<feature type="transmembrane region" description="Helical" evidence="5">
    <location>
        <begin position="349"/>
        <end position="368"/>
    </location>
</feature>
<dbReference type="PANTHER" id="PTHR42718:SF42">
    <property type="entry name" value="EXPORT PROTEIN"/>
    <property type="match status" value="1"/>
</dbReference>
<dbReference type="InterPro" id="IPR036259">
    <property type="entry name" value="MFS_trans_sf"/>
</dbReference>
<dbReference type="SUPFAM" id="SSF103473">
    <property type="entry name" value="MFS general substrate transporter"/>
    <property type="match status" value="1"/>
</dbReference>
<dbReference type="RefSeq" id="WP_116175104.1">
    <property type="nucleotide sequence ID" value="NZ_CP144375.1"/>
</dbReference>
<dbReference type="EMBL" id="QUNO01000005">
    <property type="protein sequence ID" value="REH48316.1"/>
    <property type="molecule type" value="Genomic_DNA"/>
</dbReference>
<dbReference type="PROSITE" id="PS50850">
    <property type="entry name" value="MFS"/>
    <property type="match status" value="1"/>
</dbReference>
<keyword evidence="8" id="KW-1185">Reference proteome</keyword>
<evidence type="ECO:0000256" key="4">
    <source>
        <dbReference type="ARBA" id="ARBA00023136"/>
    </source>
</evidence>
<proteinExistence type="predicted"/>
<feature type="transmembrane region" description="Helical" evidence="5">
    <location>
        <begin position="56"/>
        <end position="78"/>
    </location>
</feature>
<evidence type="ECO:0000256" key="2">
    <source>
        <dbReference type="ARBA" id="ARBA00022692"/>
    </source>
</evidence>
<feature type="transmembrane region" description="Helical" evidence="5">
    <location>
        <begin position="421"/>
        <end position="438"/>
    </location>
</feature>
<keyword evidence="3 5" id="KW-1133">Transmembrane helix</keyword>
<feature type="transmembrane region" description="Helical" evidence="5">
    <location>
        <begin position="85"/>
        <end position="103"/>
    </location>
</feature>
<dbReference type="Pfam" id="PF07690">
    <property type="entry name" value="MFS_1"/>
    <property type="match status" value="1"/>
</dbReference>
<accession>A0A3E0HQ04</accession>
<dbReference type="GO" id="GO:0022857">
    <property type="term" value="F:transmembrane transporter activity"/>
    <property type="evidence" value="ECO:0007669"/>
    <property type="project" value="InterPro"/>
</dbReference>
<feature type="transmembrane region" description="Helical" evidence="5">
    <location>
        <begin position="492"/>
        <end position="512"/>
    </location>
</feature>
<evidence type="ECO:0000256" key="1">
    <source>
        <dbReference type="ARBA" id="ARBA00004651"/>
    </source>
</evidence>
<keyword evidence="2 5" id="KW-0812">Transmembrane</keyword>
<comment type="subcellular location">
    <subcellularLocation>
        <location evidence="1">Cell membrane</location>
        <topology evidence="1">Multi-pass membrane protein</topology>
    </subcellularLocation>
</comment>